<dbReference type="OrthoDB" id="194128at2"/>
<sequence>MAQPLPTIDYGHVEPMPVYFDDLDPMGLLHNSRYAVILERTLATFWSQQSRTEDNDLFSHPDAFLAVAEFSITYRTPVRGAGTVGVHFWVDKLGRTSAVYGYRVISLDGETVHAEGRRVHIRLDPETMRPAPWSPPTRAVFETLFK</sequence>
<dbReference type="InterPro" id="IPR006683">
    <property type="entry name" value="Thioestr_dom"/>
</dbReference>
<evidence type="ECO:0000259" key="1">
    <source>
        <dbReference type="Pfam" id="PF03061"/>
    </source>
</evidence>
<name>A0A365H148_9ACTN</name>
<dbReference type="InterPro" id="IPR050563">
    <property type="entry name" value="4-hydroxybenzoyl-CoA_TE"/>
</dbReference>
<dbReference type="PANTHER" id="PTHR31793">
    <property type="entry name" value="4-HYDROXYBENZOYL-COA THIOESTERASE FAMILY MEMBER"/>
    <property type="match status" value="1"/>
</dbReference>
<dbReference type="Proteomes" id="UP000251891">
    <property type="component" value="Unassembled WGS sequence"/>
</dbReference>
<feature type="domain" description="Thioesterase" evidence="1">
    <location>
        <begin position="26"/>
        <end position="112"/>
    </location>
</feature>
<dbReference type="Pfam" id="PF03061">
    <property type="entry name" value="4HBT"/>
    <property type="match status" value="1"/>
</dbReference>
<proteinExistence type="predicted"/>
<gene>
    <name evidence="2" type="ORF">DPM19_24525</name>
</gene>
<evidence type="ECO:0000313" key="2">
    <source>
        <dbReference type="EMBL" id="RAY12756.1"/>
    </source>
</evidence>
<organism evidence="2 3">
    <name type="scientific">Actinomadura craniellae</name>
    <dbReference type="NCBI Taxonomy" id="2231787"/>
    <lineage>
        <taxon>Bacteria</taxon>
        <taxon>Bacillati</taxon>
        <taxon>Actinomycetota</taxon>
        <taxon>Actinomycetes</taxon>
        <taxon>Streptosporangiales</taxon>
        <taxon>Thermomonosporaceae</taxon>
        <taxon>Actinomadura</taxon>
    </lineage>
</organism>
<keyword evidence="3" id="KW-1185">Reference proteome</keyword>
<evidence type="ECO:0000313" key="3">
    <source>
        <dbReference type="Proteomes" id="UP000251891"/>
    </source>
</evidence>
<dbReference type="CDD" id="cd00586">
    <property type="entry name" value="4HBT"/>
    <property type="match status" value="1"/>
</dbReference>
<protein>
    <submittedName>
        <fullName evidence="2">Acyl-CoA thioesterase</fullName>
    </submittedName>
</protein>
<dbReference type="GO" id="GO:0047617">
    <property type="term" value="F:fatty acyl-CoA hydrolase activity"/>
    <property type="evidence" value="ECO:0007669"/>
    <property type="project" value="TreeGrafter"/>
</dbReference>
<accession>A0A365H148</accession>
<dbReference type="InterPro" id="IPR029069">
    <property type="entry name" value="HotDog_dom_sf"/>
</dbReference>
<dbReference type="EMBL" id="QLYX01000012">
    <property type="protein sequence ID" value="RAY12756.1"/>
    <property type="molecule type" value="Genomic_DNA"/>
</dbReference>
<dbReference type="PANTHER" id="PTHR31793:SF24">
    <property type="entry name" value="LONG-CHAIN ACYL-COA THIOESTERASE FADM"/>
    <property type="match status" value="1"/>
</dbReference>
<dbReference type="SUPFAM" id="SSF54637">
    <property type="entry name" value="Thioesterase/thiol ester dehydrase-isomerase"/>
    <property type="match status" value="1"/>
</dbReference>
<reference evidence="2 3" key="1">
    <citation type="submission" date="2018-06" db="EMBL/GenBank/DDBJ databases">
        <title>Actinomadura craniellae sp. nov. isolated from marine sponge Craniella sp.</title>
        <authorList>
            <person name="Li L."/>
            <person name="Xu Q.H."/>
            <person name="Lin H.W."/>
            <person name="Lu Y.H."/>
        </authorList>
    </citation>
    <scope>NUCLEOTIDE SEQUENCE [LARGE SCALE GENOMIC DNA]</scope>
    <source>
        <strain evidence="2 3">LHW63021</strain>
    </source>
</reference>
<dbReference type="Gene3D" id="3.10.129.10">
    <property type="entry name" value="Hotdog Thioesterase"/>
    <property type="match status" value="1"/>
</dbReference>
<comment type="caution">
    <text evidence="2">The sequence shown here is derived from an EMBL/GenBank/DDBJ whole genome shotgun (WGS) entry which is preliminary data.</text>
</comment>
<dbReference type="AlphaFoldDB" id="A0A365H148"/>
<dbReference type="RefSeq" id="WP_111870364.1">
    <property type="nucleotide sequence ID" value="NZ_QLYX01000012.1"/>
</dbReference>